<sequence length="93" mass="9750">NNGGCSHLCLPVPQINTSSPVTSQSVCACPDSMILDGSYNCILAGITITTNKPSNSSTDPTSANRPQTHKPDLTSTIISTDDKSVLPTINVKY</sequence>
<dbReference type="Gene3D" id="2.10.25.10">
    <property type="entry name" value="Laminin"/>
    <property type="match status" value="1"/>
</dbReference>
<feature type="non-terminal residue" evidence="2">
    <location>
        <position position="1"/>
    </location>
</feature>
<organism evidence="2">
    <name type="scientific">Arion vulgaris</name>
    <dbReference type="NCBI Taxonomy" id="1028688"/>
    <lineage>
        <taxon>Eukaryota</taxon>
        <taxon>Metazoa</taxon>
        <taxon>Spiralia</taxon>
        <taxon>Lophotrochozoa</taxon>
        <taxon>Mollusca</taxon>
        <taxon>Gastropoda</taxon>
        <taxon>Heterobranchia</taxon>
        <taxon>Euthyneura</taxon>
        <taxon>Panpulmonata</taxon>
        <taxon>Eupulmonata</taxon>
        <taxon>Stylommatophora</taxon>
        <taxon>Helicina</taxon>
        <taxon>Arionoidea</taxon>
        <taxon>Arionidae</taxon>
        <taxon>Arion</taxon>
    </lineage>
</organism>
<name>A0A0B6YZX1_9EUPU</name>
<dbReference type="AlphaFoldDB" id="A0A0B6YZX1"/>
<protein>
    <submittedName>
        <fullName evidence="2">Uncharacterized protein</fullName>
    </submittedName>
</protein>
<feature type="compositionally biased region" description="Polar residues" evidence="1">
    <location>
        <begin position="49"/>
        <end position="66"/>
    </location>
</feature>
<evidence type="ECO:0000313" key="2">
    <source>
        <dbReference type="EMBL" id="CEK61241.1"/>
    </source>
</evidence>
<evidence type="ECO:0000256" key="1">
    <source>
        <dbReference type="SAM" id="MobiDB-lite"/>
    </source>
</evidence>
<accession>A0A0B6YZX1</accession>
<dbReference type="EMBL" id="HACG01014376">
    <property type="protein sequence ID" value="CEK61241.1"/>
    <property type="molecule type" value="Transcribed_RNA"/>
</dbReference>
<gene>
    <name evidence="2" type="primary">ORF41716</name>
</gene>
<feature type="non-terminal residue" evidence="2">
    <location>
        <position position="93"/>
    </location>
</feature>
<reference evidence="2" key="1">
    <citation type="submission" date="2014-12" db="EMBL/GenBank/DDBJ databases">
        <title>Insight into the proteome of Arion vulgaris.</title>
        <authorList>
            <person name="Aradska J."/>
            <person name="Bulat T."/>
            <person name="Smidak R."/>
            <person name="Sarate P."/>
            <person name="Gangsoo J."/>
            <person name="Sialana F."/>
            <person name="Bilban M."/>
            <person name="Lubec G."/>
        </authorList>
    </citation>
    <scope>NUCLEOTIDE SEQUENCE</scope>
    <source>
        <tissue evidence="2">Skin</tissue>
    </source>
</reference>
<proteinExistence type="predicted"/>
<feature type="region of interest" description="Disordered" evidence="1">
    <location>
        <begin position="49"/>
        <end position="79"/>
    </location>
</feature>